<gene>
    <name evidence="1" type="ORF">N657DRAFT_188068</name>
</gene>
<reference evidence="1" key="2">
    <citation type="submission" date="2023-05" db="EMBL/GenBank/DDBJ databases">
        <authorList>
            <consortium name="Lawrence Berkeley National Laboratory"/>
            <person name="Steindorff A."/>
            <person name="Hensen N."/>
            <person name="Bonometti L."/>
            <person name="Westerberg I."/>
            <person name="Brannstrom I.O."/>
            <person name="Guillou S."/>
            <person name="Cros-Aarteil S."/>
            <person name="Calhoun S."/>
            <person name="Haridas S."/>
            <person name="Kuo A."/>
            <person name="Mondo S."/>
            <person name="Pangilinan J."/>
            <person name="Riley R."/>
            <person name="Labutti K."/>
            <person name="Andreopoulos B."/>
            <person name="Lipzen A."/>
            <person name="Chen C."/>
            <person name="Yanf M."/>
            <person name="Daum C."/>
            <person name="Ng V."/>
            <person name="Clum A."/>
            <person name="Ohm R."/>
            <person name="Martin F."/>
            <person name="Silar P."/>
            <person name="Natvig D."/>
            <person name="Lalanne C."/>
            <person name="Gautier V."/>
            <person name="Ament-Velasquez S.L."/>
            <person name="Kruys A."/>
            <person name="Hutchinson M.I."/>
            <person name="Powell A.J."/>
            <person name="Barry K."/>
            <person name="Miller A.N."/>
            <person name="Grigoriev I.V."/>
            <person name="Debuchy R."/>
            <person name="Gladieux P."/>
            <person name="Thoren M.H."/>
            <person name="Johannesson H."/>
        </authorList>
    </citation>
    <scope>NUCLEOTIDE SEQUENCE</scope>
    <source>
        <strain evidence="1">CBS 731.68</strain>
    </source>
</reference>
<evidence type="ECO:0000313" key="1">
    <source>
        <dbReference type="EMBL" id="KAK4127050.1"/>
    </source>
</evidence>
<dbReference type="Proteomes" id="UP001302602">
    <property type="component" value="Unassembled WGS sequence"/>
</dbReference>
<name>A0AAN6U5Y8_9PEZI</name>
<proteinExistence type="predicted"/>
<dbReference type="EMBL" id="MU853224">
    <property type="protein sequence ID" value="KAK4127050.1"/>
    <property type="molecule type" value="Genomic_DNA"/>
</dbReference>
<dbReference type="RefSeq" id="XP_062650821.1">
    <property type="nucleotide sequence ID" value="XM_062786147.1"/>
</dbReference>
<keyword evidence="2" id="KW-1185">Reference proteome</keyword>
<protein>
    <submittedName>
        <fullName evidence="1">Uncharacterized protein</fullName>
    </submittedName>
</protein>
<dbReference type="GeneID" id="87822913"/>
<evidence type="ECO:0000313" key="2">
    <source>
        <dbReference type="Proteomes" id="UP001302602"/>
    </source>
</evidence>
<comment type="caution">
    <text evidence="1">The sequence shown here is derived from an EMBL/GenBank/DDBJ whole genome shotgun (WGS) entry which is preliminary data.</text>
</comment>
<dbReference type="AlphaFoldDB" id="A0AAN6U5Y8"/>
<accession>A0AAN6U5Y8</accession>
<sequence length="159" mass="16779">MGCCVGHGWHTYWTPSGLPPEGPAAMSTGGAVTLIAGGVQSKHALAVCSHIAAGARADETHAESGQEVHNPLAAIHAMPCDGLGNLRITCPHPRIYVGITRNGPFQSLSLAFHAALGQASNARRRLRKWRDRIDASINVGIRGLSKGTKQGKNSRAELF</sequence>
<organism evidence="1 2">
    <name type="scientific">Parathielavia appendiculata</name>
    <dbReference type="NCBI Taxonomy" id="2587402"/>
    <lineage>
        <taxon>Eukaryota</taxon>
        <taxon>Fungi</taxon>
        <taxon>Dikarya</taxon>
        <taxon>Ascomycota</taxon>
        <taxon>Pezizomycotina</taxon>
        <taxon>Sordariomycetes</taxon>
        <taxon>Sordariomycetidae</taxon>
        <taxon>Sordariales</taxon>
        <taxon>Chaetomiaceae</taxon>
        <taxon>Parathielavia</taxon>
    </lineage>
</organism>
<reference evidence="1" key="1">
    <citation type="journal article" date="2023" name="Mol. Phylogenet. Evol.">
        <title>Genome-scale phylogeny and comparative genomics of the fungal order Sordariales.</title>
        <authorList>
            <person name="Hensen N."/>
            <person name="Bonometti L."/>
            <person name="Westerberg I."/>
            <person name="Brannstrom I.O."/>
            <person name="Guillou S."/>
            <person name="Cros-Aarteil S."/>
            <person name="Calhoun S."/>
            <person name="Haridas S."/>
            <person name="Kuo A."/>
            <person name="Mondo S."/>
            <person name="Pangilinan J."/>
            <person name="Riley R."/>
            <person name="LaButti K."/>
            <person name="Andreopoulos B."/>
            <person name="Lipzen A."/>
            <person name="Chen C."/>
            <person name="Yan M."/>
            <person name="Daum C."/>
            <person name="Ng V."/>
            <person name="Clum A."/>
            <person name="Steindorff A."/>
            <person name="Ohm R.A."/>
            <person name="Martin F."/>
            <person name="Silar P."/>
            <person name="Natvig D.O."/>
            <person name="Lalanne C."/>
            <person name="Gautier V."/>
            <person name="Ament-Velasquez S.L."/>
            <person name="Kruys A."/>
            <person name="Hutchinson M.I."/>
            <person name="Powell A.J."/>
            <person name="Barry K."/>
            <person name="Miller A.N."/>
            <person name="Grigoriev I.V."/>
            <person name="Debuchy R."/>
            <person name="Gladieux P."/>
            <person name="Hiltunen Thoren M."/>
            <person name="Johannesson H."/>
        </authorList>
    </citation>
    <scope>NUCLEOTIDE SEQUENCE</scope>
    <source>
        <strain evidence="1">CBS 731.68</strain>
    </source>
</reference>